<sequence>MVIKKIFVLIMVLFSMNNFSQNEKKAILYDTTFVNINEYSKNFVLDIKYATDDNFLKKKVYDCNACYLRYKTVKQLIKANKEFAQRGYRIKLFDCYRPLSVQKKMWQIVSNPNYVANPERGSIHNRGGAVDLTLIDKQGNDVNMGTAFDHFGKESSHTYTNLPQKVLENRKWLKEIMKKHHFDSLESEWWHYSLEGARQFQLSNFNWQCN</sequence>
<comment type="function">
    <text evidence="9 10">Catalyzes hydrolysis of the D-alanyl-D-alanine dipeptide.</text>
</comment>
<evidence type="ECO:0000256" key="1">
    <source>
        <dbReference type="ARBA" id="ARBA00001362"/>
    </source>
</evidence>
<evidence type="ECO:0000256" key="3">
    <source>
        <dbReference type="ARBA" id="ARBA00022723"/>
    </source>
</evidence>
<evidence type="ECO:0000256" key="6">
    <source>
        <dbReference type="ARBA" id="ARBA00022997"/>
    </source>
</evidence>
<evidence type="ECO:0000256" key="11">
    <source>
        <dbReference type="SAM" id="SignalP"/>
    </source>
</evidence>
<keyword evidence="7 9" id="KW-0482">Metalloprotease</keyword>
<evidence type="ECO:0000256" key="7">
    <source>
        <dbReference type="ARBA" id="ARBA00023049"/>
    </source>
</evidence>
<dbReference type="PANTHER" id="PTHR43126">
    <property type="entry name" value="D-ALANYL-D-ALANINE DIPEPTIDASE"/>
    <property type="match status" value="1"/>
</dbReference>
<evidence type="ECO:0000313" key="13">
    <source>
        <dbReference type="Proteomes" id="UP000288951"/>
    </source>
</evidence>
<dbReference type="PANTHER" id="PTHR43126:SF1">
    <property type="entry name" value="D-ALANYL-D-ALANINE DIPEPTIDASE"/>
    <property type="match status" value="1"/>
</dbReference>
<dbReference type="Proteomes" id="UP000288951">
    <property type="component" value="Unassembled WGS sequence"/>
</dbReference>
<evidence type="ECO:0000256" key="8">
    <source>
        <dbReference type="ARBA" id="ARBA00023316"/>
    </source>
</evidence>
<organism evidence="12 13">
    <name type="scientific">Flavobacterium columnare</name>
    <dbReference type="NCBI Taxonomy" id="996"/>
    <lineage>
        <taxon>Bacteria</taxon>
        <taxon>Pseudomonadati</taxon>
        <taxon>Bacteroidota</taxon>
        <taxon>Flavobacteriia</taxon>
        <taxon>Flavobacteriales</taxon>
        <taxon>Flavobacteriaceae</taxon>
        <taxon>Flavobacterium</taxon>
    </lineage>
</organism>
<comment type="catalytic activity">
    <reaction evidence="1 9 10">
        <text>D-alanyl-D-alanine + H2O = 2 D-alanine</text>
        <dbReference type="Rhea" id="RHEA:20661"/>
        <dbReference type="ChEBI" id="CHEBI:15377"/>
        <dbReference type="ChEBI" id="CHEBI:57416"/>
        <dbReference type="ChEBI" id="CHEBI:57822"/>
        <dbReference type="EC" id="3.4.13.22"/>
    </reaction>
</comment>
<dbReference type="HAMAP" id="MF_01924">
    <property type="entry name" value="A_A_dipeptidase"/>
    <property type="match status" value="1"/>
</dbReference>
<dbReference type="InterPro" id="IPR009045">
    <property type="entry name" value="Zn_M74/Hedgehog-like"/>
</dbReference>
<comment type="cofactor">
    <cofactor evidence="9">
        <name>Zn(2+)</name>
        <dbReference type="ChEBI" id="CHEBI:29105"/>
    </cofactor>
    <text evidence="9">Binds 1 zinc ion per subunit.</text>
</comment>
<keyword evidence="5 9" id="KW-0862">Zinc</keyword>
<keyword evidence="11" id="KW-0732">Signal</keyword>
<keyword evidence="8 10" id="KW-0961">Cell wall biogenesis/degradation</keyword>
<dbReference type="EC" id="3.4.13.22" evidence="9 10"/>
<dbReference type="AlphaFoldDB" id="A0A437U9X4"/>
<dbReference type="InterPro" id="IPR000755">
    <property type="entry name" value="A_A_dipeptidase"/>
</dbReference>
<feature type="binding site" evidence="9">
    <location>
        <position position="191"/>
    </location>
    <ligand>
        <name>Zn(2+)</name>
        <dbReference type="ChEBI" id="CHEBI:29105"/>
        <note>catalytic</note>
    </ligand>
</feature>
<feature type="binding site" evidence="9">
    <location>
        <position position="124"/>
    </location>
    <ligand>
        <name>Zn(2+)</name>
        <dbReference type="ChEBI" id="CHEBI:29105"/>
        <note>catalytic</note>
    </ligand>
</feature>
<dbReference type="NCBIfam" id="NF007557">
    <property type="entry name" value="PRK10178.1"/>
    <property type="match status" value="1"/>
</dbReference>
<keyword evidence="2 9" id="KW-0645">Protease</keyword>
<keyword evidence="3 9" id="KW-0479">Metal-binding</keyword>
<dbReference type="GO" id="GO:0008270">
    <property type="term" value="F:zinc ion binding"/>
    <property type="evidence" value="ECO:0007669"/>
    <property type="project" value="UniProtKB-UniRule"/>
</dbReference>
<dbReference type="GO" id="GO:0071555">
    <property type="term" value="P:cell wall organization"/>
    <property type="evidence" value="ECO:0007669"/>
    <property type="project" value="UniProtKB-KW"/>
</dbReference>
<reference evidence="12" key="1">
    <citation type="submission" date="2018-12" db="EMBL/GenBank/DDBJ databases">
        <title>Draft genome sequence of Flaovobacterium columnare ARS1 isolated from channel catfish in Alabama.</title>
        <authorList>
            <person name="Cai W."/>
            <person name="Arias C."/>
        </authorList>
    </citation>
    <scope>NUCLEOTIDE SEQUENCE [LARGE SCALE GENOMIC DNA]</scope>
    <source>
        <strain evidence="12">ARS1</strain>
    </source>
</reference>
<dbReference type="GO" id="GO:0160237">
    <property type="term" value="F:D-Ala-D-Ala dipeptidase activity"/>
    <property type="evidence" value="ECO:0007669"/>
    <property type="project" value="UniProtKB-EC"/>
</dbReference>
<gene>
    <name evidence="12" type="ORF">EH230_05480</name>
</gene>
<dbReference type="GO" id="GO:0006508">
    <property type="term" value="P:proteolysis"/>
    <property type="evidence" value="ECO:0007669"/>
    <property type="project" value="UniProtKB-KW"/>
</dbReference>
<dbReference type="EMBL" id="RQSM01000003">
    <property type="protein sequence ID" value="RVU90395.1"/>
    <property type="molecule type" value="Genomic_DNA"/>
</dbReference>
<feature type="binding site" evidence="9">
    <location>
        <position position="131"/>
    </location>
    <ligand>
        <name>Zn(2+)</name>
        <dbReference type="ChEBI" id="CHEBI:29105"/>
        <note>catalytic</note>
    </ligand>
</feature>
<dbReference type="PIRSF" id="PIRSF026671">
    <property type="entry name" value="AA_dipeptidase"/>
    <property type="match status" value="1"/>
</dbReference>
<feature type="active site" description="Proton donor/acceptor" evidence="9">
    <location>
        <position position="188"/>
    </location>
</feature>
<accession>A0A437U9X4</accession>
<feature type="chain" id="PRO_5019233477" description="D-alanyl-D-alanine dipeptidase" evidence="11">
    <location>
        <begin position="21"/>
        <end position="210"/>
    </location>
</feature>
<keyword evidence="13" id="KW-1185">Reference proteome</keyword>
<keyword evidence="4 9" id="KW-0378">Hydrolase</keyword>
<dbReference type="GO" id="GO:0008237">
    <property type="term" value="F:metallopeptidase activity"/>
    <property type="evidence" value="ECO:0007669"/>
    <property type="project" value="UniProtKB-KW"/>
</dbReference>
<name>A0A437U9X4_9FLAO</name>
<evidence type="ECO:0000313" key="12">
    <source>
        <dbReference type="EMBL" id="RVU90395.1"/>
    </source>
</evidence>
<comment type="similarity">
    <text evidence="9 10">Belongs to the peptidase M15D family.</text>
</comment>
<protein>
    <recommendedName>
        <fullName evidence="9 10">D-alanyl-D-alanine dipeptidase</fullName>
        <shortName evidence="9 10">D-Ala-D-Ala dipeptidase</shortName>
        <ecNumber evidence="9 10">3.4.13.22</ecNumber>
    </recommendedName>
</protein>
<dbReference type="Gene3D" id="3.30.1380.10">
    <property type="match status" value="1"/>
</dbReference>
<evidence type="ECO:0000256" key="4">
    <source>
        <dbReference type="ARBA" id="ARBA00022801"/>
    </source>
</evidence>
<proteinExistence type="inferred from homology"/>
<feature type="signal peptide" evidence="11">
    <location>
        <begin position="1"/>
        <end position="20"/>
    </location>
</feature>
<keyword evidence="6 9" id="KW-0224">Dipeptidase</keyword>
<comment type="caution">
    <text evidence="12">The sequence shown here is derived from an EMBL/GenBank/DDBJ whole genome shotgun (WGS) entry which is preliminary data.</text>
</comment>
<dbReference type="CDD" id="cd14840">
    <property type="entry name" value="D-Ala-D-Ala_dipeptidase_Aad"/>
    <property type="match status" value="1"/>
</dbReference>
<feature type="site" description="Transition state stabilizer" evidence="9">
    <location>
        <position position="97"/>
    </location>
</feature>
<dbReference type="OrthoDB" id="9801430at2"/>
<dbReference type="Pfam" id="PF01427">
    <property type="entry name" value="Peptidase_M15"/>
    <property type="match status" value="1"/>
</dbReference>
<evidence type="ECO:0000256" key="10">
    <source>
        <dbReference type="PIRNR" id="PIRNR026671"/>
    </source>
</evidence>
<evidence type="ECO:0000256" key="5">
    <source>
        <dbReference type="ARBA" id="ARBA00022833"/>
    </source>
</evidence>
<evidence type="ECO:0000256" key="9">
    <source>
        <dbReference type="HAMAP-Rule" id="MF_01924"/>
    </source>
</evidence>
<evidence type="ECO:0000256" key="2">
    <source>
        <dbReference type="ARBA" id="ARBA00022670"/>
    </source>
</evidence>
<dbReference type="SUPFAM" id="SSF55166">
    <property type="entry name" value="Hedgehog/DD-peptidase"/>
    <property type="match status" value="1"/>
</dbReference>